<dbReference type="PANTHER" id="PTHR46268:SF6">
    <property type="entry name" value="UNIVERSAL STRESS PROTEIN UP12"/>
    <property type="match status" value="1"/>
</dbReference>
<name>A0A3B0VEY0_9ZZZZ</name>
<reference evidence="3" key="1">
    <citation type="submission" date="2018-06" db="EMBL/GenBank/DDBJ databases">
        <authorList>
            <person name="Zhirakovskaya E."/>
        </authorList>
    </citation>
    <scope>NUCLEOTIDE SEQUENCE</scope>
</reference>
<protein>
    <recommendedName>
        <fullName evidence="2">UspA domain-containing protein</fullName>
    </recommendedName>
</protein>
<gene>
    <name evidence="3" type="ORF">MNBD_DELTA04-563</name>
</gene>
<dbReference type="Gene3D" id="3.40.50.620">
    <property type="entry name" value="HUPs"/>
    <property type="match status" value="1"/>
</dbReference>
<evidence type="ECO:0000313" key="3">
    <source>
        <dbReference type="EMBL" id="VAW35379.1"/>
    </source>
</evidence>
<comment type="similarity">
    <text evidence="1">Belongs to the universal stress protein A family.</text>
</comment>
<dbReference type="InterPro" id="IPR014729">
    <property type="entry name" value="Rossmann-like_a/b/a_fold"/>
</dbReference>
<organism evidence="3">
    <name type="scientific">hydrothermal vent metagenome</name>
    <dbReference type="NCBI Taxonomy" id="652676"/>
    <lineage>
        <taxon>unclassified sequences</taxon>
        <taxon>metagenomes</taxon>
        <taxon>ecological metagenomes</taxon>
    </lineage>
</organism>
<evidence type="ECO:0000259" key="2">
    <source>
        <dbReference type="Pfam" id="PF00582"/>
    </source>
</evidence>
<dbReference type="PRINTS" id="PR01438">
    <property type="entry name" value="UNVRSLSTRESS"/>
</dbReference>
<dbReference type="CDD" id="cd00293">
    <property type="entry name" value="USP-like"/>
    <property type="match status" value="1"/>
</dbReference>
<dbReference type="EMBL" id="UOEY01000013">
    <property type="protein sequence ID" value="VAW35379.1"/>
    <property type="molecule type" value="Genomic_DNA"/>
</dbReference>
<dbReference type="Pfam" id="PF00582">
    <property type="entry name" value="Usp"/>
    <property type="match status" value="1"/>
</dbReference>
<accession>A0A3B0VEY0</accession>
<dbReference type="PANTHER" id="PTHR46268">
    <property type="entry name" value="STRESS RESPONSE PROTEIN NHAX"/>
    <property type="match status" value="1"/>
</dbReference>
<dbReference type="AlphaFoldDB" id="A0A3B0VEY0"/>
<proteinExistence type="inferred from homology"/>
<evidence type="ECO:0000256" key="1">
    <source>
        <dbReference type="ARBA" id="ARBA00008791"/>
    </source>
</evidence>
<dbReference type="InterPro" id="IPR006016">
    <property type="entry name" value="UspA"/>
</dbReference>
<dbReference type="InterPro" id="IPR006015">
    <property type="entry name" value="Universal_stress_UspA"/>
</dbReference>
<dbReference type="SUPFAM" id="SSF52402">
    <property type="entry name" value="Adenine nucleotide alpha hydrolases-like"/>
    <property type="match status" value="1"/>
</dbReference>
<feature type="domain" description="UspA" evidence="2">
    <location>
        <begin position="1"/>
        <end position="149"/>
    </location>
</feature>
<sequence>MIKKIMVATDGSELAEKAAAYAIDMAKQLQGELLALFVMDDSRDPVLSSGLEIPFRDLQKAFKEKLSEIGEEAIARVREMGKEKGVKVSGKLIGSSSAVQGIIEAAREEKADLIVVGTHGRTHFLDVPVGNVTRKLVSARKPCPVMVVPVS</sequence>